<dbReference type="SMART" id="SM00980">
    <property type="entry name" value="THAP"/>
    <property type="match status" value="1"/>
</dbReference>
<evidence type="ECO:0000259" key="14">
    <source>
        <dbReference type="PROSITE" id="PS50950"/>
    </source>
</evidence>
<dbReference type="InterPro" id="IPR026516">
    <property type="entry name" value="THAP1/10"/>
</dbReference>
<sequence>MVLSCLVCKLKINTADKSVSFHKFPKNENTKTKWLQVLDIADIKPSSRICSHHFKAEDFTLGTLNLKLRLKWTAIPSINLKRNLQTDLRNVQTSSNQKIIYNQEKDIMLENHKIEQISIETIPTRSNLLKRQNYIFYRKFLRNEDDDGLPLKNVRRLSDINIDDVSKSSVEAKMCLEVAMEEIKEQGHKIRQLKKKVNRLESVVCDLRSLIKELKYKKFLSKSNDTLSEASLDESGDEFNNIGEIK</sequence>
<dbReference type="GO" id="GO:0008270">
    <property type="term" value="F:zinc ion binding"/>
    <property type="evidence" value="ECO:0007669"/>
    <property type="project" value="UniProtKB-KW"/>
</dbReference>
<keyword evidence="5" id="KW-0862">Zinc</keyword>
<evidence type="ECO:0000256" key="5">
    <source>
        <dbReference type="ARBA" id="ARBA00022833"/>
    </source>
</evidence>
<keyword evidence="11" id="KW-0131">Cell cycle</keyword>
<evidence type="ECO:0000256" key="1">
    <source>
        <dbReference type="ARBA" id="ARBA00004642"/>
    </source>
</evidence>
<comment type="caution">
    <text evidence="15">The sequence shown here is derived from an EMBL/GenBank/DDBJ whole genome shotgun (WGS) entry which is preliminary data.</text>
</comment>
<protein>
    <submittedName>
        <fullName evidence="15">THAP domain-containing protein 9</fullName>
    </submittedName>
</protein>
<dbReference type="InterPro" id="IPR006612">
    <property type="entry name" value="THAP_Znf"/>
</dbReference>
<evidence type="ECO:0000256" key="7">
    <source>
        <dbReference type="ARBA" id="ARBA00023054"/>
    </source>
</evidence>
<dbReference type="InterPro" id="IPR038441">
    <property type="entry name" value="THAP_Znf_sf"/>
</dbReference>
<evidence type="ECO:0000256" key="9">
    <source>
        <dbReference type="ARBA" id="ARBA00023163"/>
    </source>
</evidence>
<dbReference type="SMART" id="SM00692">
    <property type="entry name" value="DM3"/>
    <property type="match status" value="1"/>
</dbReference>
<keyword evidence="4 12" id="KW-0863">Zinc-finger</keyword>
<dbReference type="PANTHER" id="PTHR46600">
    <property type="entry name" value="THAP DOMAIN-CONTAINING"/>
    <property type="match status" value="1"/>
</dbReference>
<evidence type="ECO:0000256" key="8">
    <source>
        <dbReference type="ARBA" id="ARBA00023125"/>
    </source>
</evidence>
<evidence type="ECO:0000256" key="13">
    <source>
        <dbReference type="SAM" id="Coils"/>
    </source>
</evidence>
<dbReference type="AlphaFoldDB" id="A0ABD2BKP3"/>
<evidence type="ECO:0000313" key="16">
    <source>
        <dbReference type="Proteomes" id="UP001607303"/>
    </source>
</evidence>
<evidence type="ECO:0000256" key="3">
    <source>
        <dbReference type="ARBA" id="ARBA00022723"/>
    </source>
</evidence>
<name>A0ABD2BKP3_VESMC</name>
<dbReference type="Pfam" id="PF05485">
    <property type="entry name" value="THAP"/>
    <property type="match status" value="1"/>
</dbReference>
<dbReference type="GO" id="GO:0003677">
    <property type="term" value="F:DNA binding"/>
    <property type="evidence" value="ECO:0007669"/>
    <property type="project" value="UniProtKB-UniRule"/>
</dbReference>
<dbReference type="SUPFAM" id="SSF57716">
    <property type="entry name" value="Glucocorticoid receptor-like (DNA-binding domain)"/>
    <property type="match status" value="1"/>
</dbReference>
<keyword evidence="9" id="KW-0804">Transcription</keyword>
<gene>
    <name evidence="15" type="ORF">V1477_014314</name>
</gene>
<organism evidence="15 16">
    <name type="scientific">Vespula maculifrons</name>
    <name type="common">Eastern yellow jacket</name>
    <name type="synonym">Wasp</name>
    <dbReference type="NCBI Taxonomy" id="7453"/>
    <lineage>
        <taxon>Eukaryota</taxon>
        <taxon>Metazoa</taxon>
        <taxon>Ecdysozoa</taxon>
        <taxon>Arthropoda</taxon>
        <taxon>Hexapoda</taxon>
        <taxon>Insecta</taxon>
        <taxon>Pterygota</taxon>
        <taxon>Neoptera</taxon>
        <taxon>Endopterygota</taxon>
        <taxon>Hymenoptera</taxon>
        <taxon>Apocrita</taxon>
        <taxon>Aculeata</taxon>
        <taxon>Vespoidea</taxon>
        <taxon>Vespidae</taxon>
        <taxon>Vespinae</taxon>
        <taxon>Vespula</taxon>
    </lineage>
</organism>
<accession>A0ABD2BKP3</accession>
<dbReference type="PANTHER" id="PTHR46600:SF1">
    <property type="entry name" value="THAP DOMAIN-CONTAINING PROTEIN 1"/>
    <property type="match status" value="1"/>
</dbReference>
<evidence type="ECO:0000256" key="6">
    <source>
        <dbReference type="ARBA" id="ARBA00023015"/>
    </source>
</evidence>
<reference evidence="15 16" key="1">
    <citation type="journal article" date="2024" name="Ann. Entomol. Soc. Am.">
        <title>Genomic analyses of the southern and eastern yellowjacket wasps (Hymenoptera: Vespidae) reveal evolutionary signatures of social life.</title>
        <authorList>
            <person name="Catto M.A."/>
            <person name="Caine P.B."/>
            <person name="Orr S.E."/>
            <person name="Hunt B.G."/>
            <person name="Goodisman M.A.D."/>
        </authorList>
    </citation>
    <scope>NUCLEOTIDE SEQUENCE [LARGE SCALE GENOMIC DNA]</scope>
    <source>
        <strain evidence="15">232</strain>
        <tissue evidence="15">Head and thorax</tissue>
    </source>
</reference>
<evidence type="ECO:0000256" key="2">
    <source>
        <dbReference type="ARBA" id="ARBA00006177"/>
    </source>
</evidence>
<feature type="coiled-coil region" evidence="13">
    <location>
        <begin position="176"/>
        <end position="203"/>
    </location>
</feature>
<evidence type="ECO:0000256" key="10">
    <source>
        <dbReference type="ARBA" id="ARBA00023242"/>
    </source>
</evidence>
<comment type="similarity">
    <text evidence="2">Belongs to the THAP1 family.</text>
</comment>
<evidence type="ECO:0000256" key="11">
    <source>
        <dbReference type="ARBA" id="ARBA00023306"/>
    </source>
</evidence>
<keyword evidence="3" id="KW-0479">Metal-binding</keyword>
<proteinExistence type="inferred from homology"/>
<keyword evidence="6" id="KW-0805">Transcription regulation</keyword>
<evidence type="ECO:0000313" key="15">
    <source>
        <dbReference type="EMBL" id="KAL2733346.1"/>
    </source>
</evidence>
<keyword evidence="16" id="KW-1185">Reference proteome</keyword>
<keyword evidence="8 12" id="KW-0238">DNA-binding</keyword>
<keyword evidence="10" id="KW-0539">Nucleus</keyword>
<dbReference type="PROSITE" id="PS50950">
    <property type="entry name" value="ZF_THAP"/>
    <property type="match status" value="1"/>
</dbReference>
<dbReference type="Proteomes" id="UP001607303">
    <property type="component" value="Unassembled WGS sequence"/>
</dbReference>
<feature type="domain" description="THAP-type" evidence="14">
    <location>
        <begin position="1"/>
        <end position="79"/>
    </location>
</feature>
<evidence type="ECO:0000256" key="4">
    <source>
        <dbReference type="ARBA" id="ARBA00022771"/>
    </source>
</evidence>
<dbReference type="Gene3D" id="6.20.210.20">
    <property type="entry name" value="THAP domain"/>
    <property type="match status" value="1"/>
</dbReference>
<dbReference type="GO" id="GO:0005654">
    <property type="term" value="C:nucleoplasm"/>
    <property type="evidence" value="ECO:0007669"/>
    <property type="project" value="UniProtKB-SubCell"/>
</dbReference>
<evidence type="ECO:0000256" key="12">
    <source>
        <dbReference type="PROSITE-ProRule" id="PRU00309"/>
    </source>
</evidence>
<dbReference type="EMBL" id="JAYRBN010000074">
    <property type="protein sequence ID" value="KAL2733346.1"/>
    <property type="molecule type" value="Genomic_DNA"/>
</dbReference>
<comment type="subcellular location">
    <subcellularLocation>
        <location evidence="1">Nucleus</location>
        <location evidence="1">Nucleoplasm</location>
    </subcellularLocation>
</comment>
<keyword evidence="7 13" id="KW-0175">Coiled coil</keyword>